<dbReference type="InterPro" id="IPR002933">
    <property type="entry name" value="Peptidase_M20"/>
</dbReference>
<dbReference type="GO" id="GO:0005737">
    <property type="term" value="C:cytoplasm"/>
    <property type="evidence" value="ECO:0007669"/>
    <property type="project" value="TreeGrafter"/>
</dbReference>
<feature type="domain" description="Peptidase M20 dimerisation" evidence="3">
    <location>
        <begin position="173"/>
        <end position="266"/>
    </location>
</feature>
<dbReference type="SUPFAM" id="SSF53187">
    <property type="entry name" value="Zn-dependent exopeptidases"/>
    <property type="match status" value="1"/>
</dbReference>
<comment type="caution">
    <text evidence="4">The sequence shown here is derived from an EMBL/GenBank/DDBJ whole genome shotgun (WGS) entry which is preliminary data.</text>
</comment>
<proteinExistence type="inferred from homology"/>
<dbReference type="AlphaFoldDB" id="A0A8H9IN06"/>
<evidence type="ECO:0000256" key="2">
    <source>
        <dbReference type="SAM" id="MobiDB-lite"/>
    </source>
</evidence>
<dbReference type="Proteomes" id="UP000658656">
    <property type="component" value="Unassembled WGS sequence"/>
</dbReference>
<dbReference type="PANTHER" id="PTHR30575">
    <property type="entry name" value="PEPTIDASE M20"/>
    <property type="match status" value="1"/>
</dbReference>
<accession>A0A8H9IN06</accession>
<organism evidence="4 5">
    <name type="scientific">Amycolatopsis bartoniae</name>
    <dbReference type="NCBI Taxonomy" id="941986"/>
    <lineage>
        <taxon>Bacteria</taxon>
        <taxon>Bacillati</taxon>
        <taxon>Actinomycetota</taxon>
        <taxon>Actinomycetes</taxon>
        <taxon>Pseudonocardiales</taxon>
        <taxon>Pseudonocardiaceae</taxon>
        <taxon>Amycolatopsis</taxon>
    </lineage>
</organism>
<reference evidence="4" key="2">
    <citation type="submission" date="2020-09" db="EMBL/GenBank/DDBJ databases">
        <authorList>
            <person name="Sun Q."/>
            <person name="Zhou Y."/>
        </authorList>
    </citation>
    <scope>NUCLEOTIDE SEQUENCE</scope>
    <source>
        <strain evidence="4">CGMCC 4.7679</strain>
    </source>
</reference>
<dbReference type="GO" id="GO:0046657">
    <property type="term" value="P:folic acid catabolic process"/>
    <property type="evidence" value="ECO:0007669"/>
    <property type="project" value="TreeGrafter"/>
</dbReference>
<dbReference type="Gene3D" id="3.40.630.10">
    <property type="entry name" value="Zn peptidases"/>
    <property type="match status" value="1"/>
</dbReference>
<dbReference type="RefSeq" id="WP_145936346.1">
    <property type="nucleotide sequence ID" value="NZ_BNAV01000001.1"/>
</dbReference>
<comment type="similarity">
    <text evidence="1">Belongs to the peptidase M20A family.</text>
</comment>
<feature type="compositionally biased region" description="Pro residues" evidence="2">
    <location>
        <begin position="404"/>
        <end position="414"/>
    </location>
</feature>
<dbReference type="PIRSF" id="PIRSF037226">
    <property type="entry name" value="Amidohydrolase_ACY1L2_prd"/>
    <property type="match status" value="1"/>
</dbReference>
<sequence length="414" mass="42468">MSETVPAGKLHAAVEKTVAQWRDRLVAASHDLHDHPETAFAEHRSAGVVAGVLRDAGFRTEVGVYGLDTAIEAVRGEGSMTVVVCAEYDALPNIGHACGHNIIATAGVGAAIALAELAGELDLTVKLLGTPAEERGGGKALLLEAGAWEDATISVMVHPGPGGAFRSRGLTSQGRDGFRIEYTGKASHAAVAPHLGVNAGNAATLLHVALGLLRQQVPDGVRMGAVTLNAGDVANVIPATAALEGEVRSTDADVLRDVKDRYLACVHAAAMATGCGVRVTPIDPVYQPLVQHPFLADRYDEALERRGRTILERPGAVGGSTDMGNVSQVVPSIHPGIGIPGSKAMPHTTEFAAATATPAADDAIVDAAYALACAVADLAADADARGEVIAAQQARPAGATRVPAYPPQNTPEAP</sequence>
<dbReference type="CDD" id="cd03887">
    <property type="entry name" value="M20_Acy1L2"/>
    <property type="match status" value="1"/>
</dbReference>
<evidence type="ECO:0000313" key="5">
    <source>
        <dbReference type="Proteomes" id="UP000658656"/>
    </source>
</evidence>
<dbReference type="Pfam" id="PF01546">
    <property type="entry name" value="Peptidase_M20"/>
    <property type="match status" value="1"/>
</dbReference>
<dbReference type="Gene3D" id="3.30.70.360">
    <property type="match status" value="1"/>
</dbReference>
<dbReference type="OrthoDB" id="9781032at2"/>
<dbReference type="InterPro" id="IPR036264">
    <property type="entry name" value="Bact_exopeptidase_dim_dom"/>
</dbReference>
<dbReference type="InterPro" id="IPR052030">
    <property type="entry name" value="Peptidase_M20/M20A_hydrolases"/>
</dbReference>
<keyword evidence="5" id="KW-1185">Reference proteome</keyword>
<dbReference type="EMBL" id="BNAV01000001">
    <property type="protein sequence ID" value="GHF36856.1"/>
    <property type="molecule type" value="Genomic_DNA"/>
</dbReference>
<protein>
    <recommendedName>
        <fullName evidence="1">Peptidase M20 domain-containing protein 2</fullName>
    </recommendedName>
</protein>
<dbReference type="GO" id="GO:0016805">
    <property type="term" value="F:dipeptidase activity"/>
    <property type="evidence" value="ECO:0007669"/>
    <property type="project" value="InterPro"/>
</dbReference>
<evidence type="ECO:0000313" key="4">
    <source>
        <dbReference type="EMBL" id="GHF36856.1"/>
    </source>
</evidence>
<dbReference type="Pfam" id="PF07687">
    <property type="entry name" value="M20_dimer"/>
    <property type="match status" value="1"/>
</dbReference>
<reference evidence="4" key="1">
    <citation type="journal article" date="2014" name="Int. J. Syst. Evol. Microbiol.">
        <title>Complete genome sequence of Corynebacterium casei LMG S-19264T (=DSM 44701T), isolated from a smear-ripened cheese.</title>
        <authorList>
            <consortium name="US DOE Joint Genome Institute (JGI-PGF)"/>
            <person name="Walter F."/>
            <person name="Albersmeier A."/>
            <person name="Kalinowski J."/>
            <person name="Ruckert C."/>
        </authorList>
    </citation>
    <scope>NUCLEOTIDE SEQUENCE</scope>
    <source>
        <strain evidence="4">CGMCC 4.7679</strain>
    </source>
</reference>
<dbReference type="InterPro" id="IPR017144">
    <property type="entry name" value="Xaa-Arg_dipeptidase"/>
</dbReference>
<dbReference type="GO" id="GO:0071713">
    <property type="term" value="F:para-aminobenzoyl-glutamate hydrolase activity"/>
    <property type="evidence" value="ECO:0007669"/>
    <property type="project" value="TreeGrafter"/>
</dbReference>
<feature type="region of interest" description="Disordered" evidence="2">
    <location>
        <begin position="392"/>
        <end position="414"/>
    </location>
</feature>
<dbReference type="PANTHER" id="PTHR30575:SF0">
    <property type="entry name" value="XAA-ARG DIPEPTIDASE"/>
    <property type="match status" value="1"/>
</dbReference>
<dbReference type="SUPFAM" id="SSF55031">
    <property type="entry name" value="Bacterial exopeptidase dimerisation domain"/>
    <property type="match status" value="1"/>
</dbReference>
<dbReference type="NCBIfam" id="TIGR01891">
    <property type="entry name" value="amidohydrolases"/>
    <property type="match status" value="1"/>
</dbReference>
<dbReference type="InterPro" id="IPR017439">
    <property type="entry name" value="Amidohydrolase"/>
</dbReference>
<evidence type="ECO:0000256" key="1">
    <source>
        <dbReference type="PIRNR" id="PIRNR037226"/>
    </source>
</evidence>
<gene>
    <name evidence="4" type="primary">amiB1</name>
    <name evidence="4" type="ORF">GCM10017566_07490</name>
</gene>
<evidence type="ECO:0000259" key="3">
    <source>
        <dbReference type="Pfam" id="PF07687"/>
    </source>
</evidence>
<dbReference type="InterPro" id="IPR011650">
    <property type="entry name" value="Peptidase_M20_dimer"/>
</dbReference>
<name>A0A8H9IN06_9PSEU</name>